<sequence>MRITPRRMKKKAAETTMVGRIAHSTAAHILSTGPGYAARLSIGRERTPPPQPTISRSHPRIRRSPRARRDVCATLMAMSSIVRAHSPSEFLALVPHLLGCTPRRSLAIVTFAAGRSLGALRVDLPDTDSGADIDSVASTVIGMACKVSRTDAIAVIVYTDRGLRDAIDLPHRHLVEALVARADICGLRIIDALVVGPDAWNCYLSDAADGPRPLDEIAPDPDLPPLPDVEGDQFAAAALPVLPDGEAAAVHRLLTDAQNLIARSREGKRLPARRRAAATLVLDDLADPPALFEAFVAPDTDPDDRTVAAVAFCLQRPLLRDVALMQWVGDLATGDAAYGAQSAYAAGHPFPHDLARPMWGEGAEPDPPRLLRALERCRHVAAATPRAGRAGPLAACAWLAWATGRSTHAAAYADEALAIEPHHGLADIVRTLSGNGRLPEWVFDREPVTSPAGTGSSRESRDR</sequence>
<reference evidence="2 3" key="1">
    <citation type="journal article" date="2018" name="Front. Microbiol.">
        <title>Novel Insights Into Bacterial Dimethylsulfoniopropionate Catabolism in the East China Sea.</title>
        <authorList>
            <person name="Liu J."/>
            <person name="Liu J."/>
            <person name="Zhang S.H."/>
            <person name="Liang J."/>
            <person name="Lin H."/>
            <person name="Song D."/>
            <person name="Yang G.P."/>
            <person name="Todd J.D."/>
            <person name="Zhang X.H."/>
        </authorList>
    </citation>
    <scope>NUCLEOTIDE SEQUENCE [LARGE SCALE GENOMIC DNA]</scope>
    <source>
        <strain evidence="2 3">ZYFD042</strain>
    </source>
</reference>
<dbReference type="OrthoDB" id="4954868at2"/>
<evidence type="ECO:0000256" key="1">
    <source>
        <dbReference type="SAM" id="MobiDB-lite"/>
    </source>
</evidence>
<gene>
    <name evidence="2" type="ORF">D8Y23_02075</name>
</gene>
<dbReference type="EMBL" id="RBZY01000005">
    <property type="protein sequence ID" value="RWR22345.1"/>
    <property type="molecule type" value="Genomic_DNA"/>
</dbReference>
<feature type="region of interest" description="Disordered" evidence="1">
    <location>
        <begin position="444"/>
        <end position="463"/>
    </location>
</feature>
<feature type="region of interest" description="Disordered" evidence="1">
    <location>
        <begin position="41"/>
        <end position="66"/>
    </location>
</feature>
<proteinExistence type="predicted"/>
<evidence type="ECO:0000313" key="2">
    <source>
        <dbReference type="EMBL" id="RWR22345.1"/>
    </source>
</evidence>
<evidence type="ECO:0000313" key="3">
    <source>
        <dbReference type="Proteomes" id="UP000285970"/>
    </source>
</evidence>
<name>A0A443JPA5_9MICO</name>
<accession>A0A443JPA5</accession>
<dbReference type="Proteomes" id="UP000285970">
    <property type="component" value="Unassembled WGS sequence"/>
</dbReference>
<organism evidence="2 3">
    <name type="scientific">Microbacterium enclense</name>
    <dbReference type="NCBI Taxonomy" id="993073"/>
    <lineage>
        <taxon>Bacteria</taxon>
        <taxon>Bacillati</taxon>
        <taxon>Actinomycetota</taxon>
        <taxon>Actinomycetes</taxon>
        <taxon>Micrococcales</taxon>
        <taxon>Microbacteriaceae</taxon>
        <taxon>Microbacterium</taxon>
    </lineage>
</organism>
<feature type="compositionally biased region" description="Basic residues" evidence="1">
    <location>
        <begin position="57"/>
        <end position="66"/>
    </location>
</feature>
<dbReference type="Pfam" id="PF13830">
    <property type="entry name" value="DUF4192"/>
    <property type="match status" value="1"/>
</dbReference>
<comment type="caution">
    <text evidence="2">The sequence shown here is derived from an EMBL/GenBank/DDBJ whole genome shotgun (WGS) entry which is preliminary data.</text>
</comment>
<dbReference type="AlphaFoldDB" id="A0A443JPA5"/>
<dbReference type="InterPro" id="IPR025447">
    <property type="entry name" value="DUF4192"/>
</dbReference>
<protein>
    <submittedName>
        <fullName evidence="2">DUF4192 family protein</fullName>
    </submittedName>
</protein>